<dbReference type="EMBL" id="CP144746">
    <property type="protein sequence ID" value="WVZ59103.1"/>
    <property type="molecule type" value="Genomic_DNA"/>
</dbReference>
<gene>
    <name evidence="2" type="ORF">U9M48_009301</name>
</gene>
<accession>A0AAQ3SQQ8</accession>
<keyword evidence="3" id="KW-1185">Reference proteome</keyword>
<name>A0AAQ3SQQ8_PASNO</name>
<proteinExistence type="predicted"/>
<feature type="compositionally biased region" description="Polar residues" evidence="1">
    <location>
        <begin position="1"/>
        <end position="25"/>
    </location>
</feature>
<reference evidence="2 3" key="1">
    <citation type="submission" date="2024-02" db="EMBL/GenBank/DDBJ databases">
        <title>High-quality chromosome-scale genome assembly of Pensacola bahiagrass (Paspalum notatum Flugge var. saurae).</title>
        <authorList>
            <person name="Vega J.M."/>
            <person name="Podio M."/>
            <person name="Orjuela J."/>
            <person name="Siena L.A."/>
            <person name="Pessino S.C."/>
            <person name="Combes M.C."/>
            <person name="Mariac C."/>
            <person name="Albertini E."/>
            <person name="Pupilli F."/>
            <person name="Ortiz J.P.A."/>
            <person name="Leblanc O."/>
        </authorList>
    </citation>
    <scope>NUCLEOTIDE SEQUENCE [LARGE SCALE GENOMIC DNA]</scope>
    <source>
        <strain evidence="2">R1</strain>
        <tissue evidence="2">Leaf</tissue>
    </source>
</reference>
<dbReference type="Proteomes" id="UP001341281">
    <property type="component" value="Chromosome 02"/>
</dbReference>
<sequence length="88" mass="9890">MENTPRLQELFSGSTADGSFMQDPSTAAELDQDDIVVHDIMNDMANYDKADDPHGQDSEKWSLIVMIVKRWVPSQQLVAKFLHLVSSP</sequence>
<evidence type="ECO:0000313" key="2">
    <source>
        <dbReference type="EMBL" id="WVZ59103.1"/>
    </source>
</evidence>
<evidence type="ECO:0000256" key="1">
    <source>
        <dbReference type="SAM" id="MobiDB-lite"/>
    </source>
</evidence>
<feature type="region of interest" description="Disordered" evidence="1">
    <location>
        <begin position="1"/>
        <end position="30"/>
    </location>
</feature>
<dbReference type="AlphaFoldDB" id="A0AAQ3SQQ8"/>
<organism evidence="2 3">
    <name type="scientific">Paspalum notatum var. saurae</name>
    <dbReference type="NCBI Taxonomy" id="547442"/>
    <lineage>
        <taxon>Eukaryota</taxon>
        <taxon>Viridiplantae</taxon>
        <taxon>Streptophyta</taxon>
        <taxon>Embryophyta</taxon>
        <taxon>Tracheophyta</taxon>
        <taxon>Spermatophyta</taxon>
        <taxon>Magnoliopsida</taxon>
        <taxon>Liliopsida</taxon>
        <taxon>Poales</taxon>
        <taxon>Poaceae</taxon>
        <taxon>PACMAD clade</taxon>
        <taxon>Panicoideae</taxon>
        <taxon>Andropogonodae</taxon>
        <taxon>Paspaleae</taxon>
        <taxon>Paspalinae</taxon>
        <taxon>Paspalum</taxon>
    </lineage>
</organism>
<protein>
    <submittedName>
        <fullName evidence="2">Uncharacterized protein</fullName>
    </submittedName>
</protein>
<evidence type="ECO:0000313" key="3">
    <source>
        <dbReference type="Proteomes" id="UP001341281"/>
    </source>
</evidence>